<dbReference type="AlphaFoldDB" id="A0A8X7Z0S1"/>
<accession>A0A8X7Z0S1</accession>
<dbReference type="InterPro" id="IPR001352">
    <property type="entry name" value="RNase_HII/HIII"/>
</dbReference>
<comment type="caution">
    <text evidence="1">The sequence shown here is derived from an EMBL/GenBank/DDBJ whole genome shotgun (WGS) entry which is preliminary data.</text>
</comment>
<keyword evidence="2" id="KW-1185">Reference proteome</keyword>
<evidence type="ECO:0000313" key="1">
    <source>
        <dbReference type="EMBL" id="KAG6760496.1"/>
    </source>
</evidence>
<dbReference type="Proteomes" id="UP000886885">
    <property type="component" value="Chromosome 10A"/>
</dbReference>
<dbReference type="GO" id="GO:0003723">
    <property type="term" value="F:RNA binding"/>
    <property type="evidence" value="ECO:0007669"/>
    <property type="project" value="InterPro"/>
</dbReference>
<protein>
    <submittedName>
        <fullName evidence="1">Uncharacterized protein</fullName>
    </submittedName>
</protein>
<dbReference type="PANTHER" id="PTHR10954">
    <property type="entry name" value="RIBONUCLEASE H2 SUBUNIT A"/>
    <property type="match status" value="1"/>
</dbReference>
<dbReference type="PANTHER" id="PTHR10954:SF7">
    <property type="entry name" value="RIBONUCLEASE H2 SUBUNIT A"/>
    <property type="match status" value="1"/>
</dbReference>
<evidence type="ECO:0000313" key="2">
    <source>
        <dbReference type="Proteomes" id="UP000886885"/>
    </source>
</evidence>
<dbReference type="GO" id="GO:0032299">
    <property type="term" value="C:ribonuclease H2 complex"/>
    <property type="evidence" value="ECO:0007669"/>
    <property type="project" value="TreeGrafter"/>
</dbReference>
<gene>
    <name evidence="1" type="ORF">POTOM_037019</name>
</gene>
<dbReference type="GO" id="GO:0006298">
    <property type="term" value="P:mismatch repair"/>
    <property type="evidence" value="ECO:0007669"/>
    <property type="project" value="TreeGrafter"/>
</dbReference>
<sequence length="93" mass="10261">MGSESTLPEWARSLALWDLWCADACTVLAHMRRLSLPSALQANESIGWAVDVIDLRELSAKMLKKNKINLNEISHDSASGLVNRVLNMGVLLT</sequence>
<reference evidence="1" key="1">
    <citation type="journal article" date="2020" name="bioRxiv">
        <title>Hybrid origin of Populus tomentosa Carr. identified through genome sequencing and phylogenomic analysis.</title>
        <authorList>
            <person name="An X."/>
            <person name="Gao K."/>
            <person name="Chen Z."/>
            <person name="Li J."/>
            <person name="Yang X."/>
            <person name="Yang X."/>
            <person name="Zhou J."/>
            <person name="Guo T."/>
            <person name="Zhao T."/>
            <person name="Huang S."/>
            <person name="Miao D."/>
            <person name="Khan W.U."/>
            <person name="Rao P."/>
            <person name="Ye M."/>
            <person name="Lei B."/>
            <person name="Liao W."/>
            <person name="Wang J."/>
            <person name="Ji L."/>
            <person name="Li Y."/>
            <person name="Guo B."/>
            <person name="Mustafa N.S."/>
            <person name="Li S."/>
            <person name="Yun Q."/>
            <person name="Keller S.R."/>
            <person name="Mao J."/>
            <person name="Zhang R."/>
            <person name="Strauss S.H."/>
        </authorList>
    </citation>
    <scope>NUCLEOTIDE SEQUENCE</scope>
    <source>
        <strain evidence="1">GM15</strain>
        <tissue evidence="1">Leaf</tissue>
    </source>
</reference>
<name>A0A8X7Z0S1_POPTO</name>
<proteinExistence type="predicted"/>
<dbReference type="GO" id="GO:0043137">
    <property type="term" value="P:DNA replication, removal of RNA primer"/>
    <property type="evidence" value="ECO:0007669"/>
    <property type="project" value="TreeGrafter"/>
</dbReference>
<dbReference type="EMBL" id="JAAWWB010000019">
    <property type="protein sequence ID" value="KAG6760496.1"/>
    <property type="molecule type" value="Genomic_DNA"/>
</dbReference>
<organism evidence="1 2">
    <name type="scientific">Populus tomentosa</name>
    <name type="common">Chinese white poplar</name>
    <dbReference type="NCBI Taxonomy" id="118781"/>
    <lineage>
        <taxon>Eukaryota</taxon>
        <taxon>Viridiplantae</taxon>
        <taxon>Streptophyta</taxon>
        <taxon>Embryophyta</taxon>
        <taxon>Tracheophyta</taxon>
        <taxon>Spermatophyta</taxon>
        <taxon>Magnoliopsida</taxon>
        <taxon>eudicotyledons</taxon>
        <taxon>Gunneridae</taxon>
        <taxon>Pentapetalae</taxon>
        <taxon>rosids</taxon>
        <taxon>fabids</taxon>
        <taxon>Malpighiales</taxon>
        <taxon>Salicaceae</taxon>
        <taxon>Saliceae</taxon>
        <taxon>Populus</taxon>
    </lineage>
</organism>
<dbReference type="OrthoDB" id="7462577at2759"/>
<dbReference type="GO" id="GO:0004523">
    <property type="term" value="F:RNA-DNA hybrid ribonuclease activity"/>
    <property type="evidence" value="ECO:0007669"/>
    <property type="project" value="InterPro"/>
</dbReference>